<dbReference type="Pfam" id="PF02092">
    <property type="entry name" value="tRNA_synt_2f"/>
    <property type="match status" value="1"/>
</dbReference>
<keyword evidence="4 10" id="KW-0436">Ligase</keyword>
<keyword evidence="7 10" id="KW-0648">Protein biosynthesis</keyword>
<keyword evidence="3 10" id="KW-0963">Cytoplasm</keyword>
<dbReference type="GO" id="GO:0004814">
    <property type="term" value="F:arginine-tRNA ligase activity"/>
    <property type="evidence" value="ECO:0007669"/>
    <property type="project" value="InterPro"/>
</dbReference>
<evidence type="ECO:0000256" key="6">
    <source>
        <dbReference type="ARBA" id="ARBA00022840"/>
    </source>
</evidence>
<evidence type="ECO:0000259" key="11">
    <source>
        <dbReference type="Pfam" id="PF05746"/>
    </source>
</evidence>
<dbReference type="PROSITE" id="PS50861">
    <property type="entry name" value="AA_TRNA_LIGASE_II_GLYAB"/>
    <property type="match status" value="1"/>
</dbReference>
<organism evidence="12 13">
    <name type="scientific">Mesobacillus persicus</name>
    <dbReference type="NCBI Taxonomy" id="930146"/>
    <lineage>
        <taxon>Bacteria</taxon>
        <taxon>Bacillati</taxon>
        <taxon>Bacillota</taxon>
        <taxon>Bacilli</taxon>
        <taxon>Bacillales</taxon>
        <taxon>Bacillaceae</taxon>
        <taxon>Mesobacillus</taxon>
    </lineage>
</organism>
<evidence type="ECO:0000256" key="4">
    <source>
        <dbReference type="ARBA" id="ARBA00022598"/>
    </source>
</evidence>
<dbReference type="STRING" id="930146.SAMN05192533_10276"/>
<protein>
    <recommendedName>
        <fullName evidence="10">Glycine--tRNA ligase beta subunit</fullName>
        <ecNumber evidence="10">6.1.1.14</ecNumber>
    </recommendedName>
    <alternativeName>
        <fullName evidence="10">Glycyl-tRNA synthetase beta subunit</fullName>
        <shortName evidence="10">GlyRS</shortName>
    </alternativeName>
</protein>
<dbReference type="OrthoDB" id="9775440at2"/>
<evidence type="ECO:0000256" key="7">
    <source>
        <dbReference type="ARBA" id="ARBA00022917"/>
    </source>
</evidence>
<reference evidence="13" key="1">
    <citation type="submission" date="2016-10" db="EMBL/GenBank/DDBJ databases">
        <authorList>
            <person name="Varghese N."/>
            <person name="Submissions S."/>
        </authorList>
    </citation>
    <scope>NUCLEOTIDE SEQUENCE [LARGE SCALE GENOMIC DNA]</scope>
    <source>
        <strain evidence="13">B48,IBRC-M 10115,DSM 25386,CECT 8001</strain>
    </source>
</reference>
<dbReference type="PANTHER" id="PTHR30075">
    <property type="entry name" value="GLYCYL-TRNA SYNTHETASE"/>
    <property type="match status" value="1"/>
</dbReference>
<feature type="domain" description="DALR anticodon binding" evidence="11">
    <location>
        <begin position="586"/>
        <end position="679"/>
    </location>
</feature>
<comment type="catalytic activity">
    <reaction evidence="9 10">
        <text>tRNA(Gly) + glycine + ATP = glycyl-tRNA(Gly) + AMP + diphosphate</text>
        <dbReference type="Rhea" id="RHEA:16013"/>
        <dbReference type="Rhea" id="RHEA-COMP:9664"/>
        <dbReference type="Rhea" id="RHEA-COMP:9683"/>
        <dbReference type="ChEBI" id="CHEBI:30616"/>
        <dbReference type="ChEBI" id="CHEBI:33019"/>
        <dbReference type="ChEBI" id="CHEBI:57305"/>
        <dbReference type="ChEBI" id="CHEBI:78442"/>
        <dbReference type="ChEBI" id="CHEBI:78522"/>
        <dbReference type="ChEBI" id="CHEBI:456215"/>
        <dbReference type="EC" id="6.1.1.14"/>
    </reaction>
</comment>
<dbReference type="EC" id="6.1.1.14" evidence="10"/>
<dbReference type="Proteomes" id="UP000198553">
    <property type="component" value="Unassembled WGS sequence"/>
</dbReference>
<dbReference type="PRINTS" id="PR01045">
    <property type="entry name" value="TRNASYNTHGB"/>
</dbReference>
<dbReference type="SUPFAM" id="SSF109604">
    <property type="entry name" value="HD-domain/PDEase-like"/>
    <property type="match status" value="1"/>
</dbReference>
<dbReference type="GO" id="GO:0005524">
    <property type="term" value="F:ATP binding"/>
    <property type="evidence" value="ECO:0007669"/>
    <property type="project" value="UniProtKB-UniRule"/>
</dbReference>
<comment type="subcellular location">
    <subcellularLocation>
        <location evidence="1 10">Cytoplasm</location>
    </subcellularLocation>
</comment>
<dbReference type="GO" id="GO:0006420">
    <property type="term" value="P:arginyl-tRNA aminoacylation"/>
    <property type="evidence" value="ECO:0007669"/>
    <property type="project" value="InterPro"/>
</dbReference>
<dbReference type="GO" id="GO:0004820">
    <property type="term" value="F:glycine-tRNA ligase activity"/>
    <property type="evidence" value="ECO:0007669"/>
    <property type="project" value="UniProtKB-UniRule"/>
</dbReference>
<name>A0A1H7X8Y7_9BACI</name>
<dbReference type="HAMAP" id="MF_00255">
    <property type="entry name" value="Gly_tRNA_synth_beta"/>
    <property type="match status" value="1"/>
</dbReference>
<evidence type="ECO:0000313" key="13">
    <source>
        <dbReference type="Proteomes" id="UP000198553"/>
    </source>
</evidence>
<dbReference type="InterPro" id="IPR006194">
    <property type="entry name" value="Gly-tRNA-synth_heterodimer"/>
</dbReference>
<comment type="subunit">
    <text evidence="10">Tetramer of two alpha and two beta subunits.</text>
</comment>
<evidence type="ECO:0000313" key="12">
    <source>
        <dbReference type="EMBL" id="SEM29519.1"/>
    </source>
</evidence>
<keyword evidence="6 10" id="KW-0067">ATP-binding</keyword>
<dbReference type="InterPro" id="IPR008909">
    <property type="entry name" value="DALR_anticod-bd"/>
</dbReference>
<evidence type="ECO:0000256" key="8">
    <source>
        <dbReference type="ARBA" id="ARBA00023146"/>
    </source>
</evidence>
<dbReference type="PANTHER" id="PTHR30075:SF2">
    <property type="entry name" value="GLYCINE--TRNA LIGASE, CHLOROPLASTIC_MITOCHONDRIAL 2"/>
    <property type="match status" value="1"/>
</dbReference>
<proteinExistence type="inferred from homology"/>
<keyword evidence="5 10" id="KW-0547">Nucleotide-binding</keyword>
<dbReference type="Pfam" id="PF05746">
    <property type="entry name" value="DALR_1"/>
    <property type="match status" value="1"/>
</dbReference>
<dbReference type="GO" id="GO:0005829">
    <property type="term" value="C:cytosol"/>
    <property type="evidence" value="ECO:0007669"/>
    <property type="project" value="TreeGrafter"/>
</dbReference>
<keyword evidence="8 10" id="KW-0030">Aminoacyl-tRNA synthetase</keyword>
<keyword evidence="13" id="KW-1185">Reference proteome</keyword>
<accession>A0A1H7X8Y7</accession>
<dbReference type="EMBL" id="FOBW01000002">
    <property type="protein sequence ID" value="SEM29519.1"/>
    <property type="molecule type" value="Genomic_DNA"/>
</dbReference>
<dbReference type="RefSeq" id="WP_090741040.1">
    <property type="nucleotide sequence ID" value="NZ_FOBW01000002.1"/>
</dbReference>
<dbReference type="NCBIfam" id="TIGR00211">
    <property type="entry name" value="glyS"/>
    <property type="match status" value="1"/>
</dbReference>
<comment type="similarity">
    <text evidence="2 10">Belongs to the class-II aminoacyl-tRNA synthetase family.</text>
</comment>
<dbReference type="AlphaFoldDB" id="A0A1H7X8Y7"/>
<sequence length="690" mass="78265">MSKRHLLVEIGLEEMPARFINDSISQLAEKLKAWLSNKNIEFNEIKLYSTPRRLAVLITDVAESQEDNHEEAKGPAKRIALSADGTWSKAAEGFTRGQGMTVEDIYFKEIKGVEYAHVKKFIEGQETVNLLPDLKNIITGLTFPKNMRWANEELRYIRPIKWIVAMFGNETIPFSITGVASNNITMGHRFLGEEVEITSPENYEADLLNQYVIVDADKRKKAILSQIENIEQENNWTIPVDEDLLEEVNNLVEYPTALFGKFEQEFLEIPEEVLITSMKEHQRYFPVKSKNEELLPYFVTVRNGDHLHLDKVARGNEKVLRARLADAAFFYKEDQKQSIEASMAKLKNIVYHEDIGTLAVKTERVRKLASLISERIGLDTDARAVVDRAAEISKFDLVSQMVYEFPELQGIMGEKYALQKGEKPAVARAINEHYMPRNAEDGTAESDAGAVVAIAEKLDTITSFFAIGVIPSGSQDPYALRRQALGVVQTLVNKNWNISLEILIGLSLDLVNEAEISKRDSEEIFKELYHFFNMRMKHLLQEQGVRYDLIDAVLGSGLRNIPGLLEKANVLQMKKDEQGFKESMESLSRVVNIASKAEVMGDINPELFENEDENVLYAKYLDAAKTEETGIDAFEFYQLLVSLGPVINGYFERTMVMAENQEVRANRLNQMSALATLIMKFAKVNDINVK</sequence>
<dbReference type="GO" id="GO:0006426">
    <property type="term" value="P:glycyl-tRNA aminoacylation"/>
    <property type="evidence" value="ECO:0007669"/>
    <property type="project" value="UniProtKB-UniRule"/>
</dbReference>
<evidence type="ECO:0000256" key="1">
    <source>
        <dbReference type="ARBA" id="ARBA00004496"/>
    </source>
</evidence>
<evidence type="ECO:0000256" key="9">
    <source>
        <dbReference type="ARBA" id="ARBA00047937"/>
    </source>
</evidence>
<evidence type="ECO:0000256" key="3">
    <source>
        <dbReference type="ARBA" id="ARBA00022490"/>
    </source>
</evidence>
<evidence type="ECO:0000256" key="2">
    <source>
        <dbReference type="ARBA" id="ARBA00008226"/>
    </source>
</evidence>
<dbReference type="InterPro" id="IPR015944">
    <property type="entry name" value="Gly-tRNA-synth_bsu"/>
</dbReference>
<gene>
    <name evidence="10" type="primary">glyS</name>
    <name evidence="12" type="ORF">SAMN05192533_10276</name>
</gene>
<evidence type="ECO:0000256" key="10">
    <source>
        <dbReference type="HAMAP-Rule" id="MF_00255"/>
    </source>
</evidence>
<evidence type="ECO:0000256" key="5">
    <source>
        <dbReference type="ARBA" id="ARBA00022741"/>
    </source>
</evidence>